<organism evidence="9 10">
    <name type="scientific">Streptomyces humicola</name>
    <dbReference type="NCBI Taxonomy" id="2953240"/>
    <lineage>
        <taxon>Bacteria</taxon>
        <taxon>Bacillati</taxon>
        <taxon>Actinomycetota</taxon>
        <taxon>Actinomycetes</taxon>
        <taxon>Kitasatosporales</taxon>
        <taxon>Streptomycetaceae</taxon>
        <taxon>Streptomyces</taxon>
    </lineage>
</organism>
<dbReference type="PANTHER" id="PTHR34187:SF2">
    <property type="entry name" value="DUF202 DOMAIN-CONTAINING PROTEIN"/>
    <property type="match status" value="1"/>
</dbReference>
<protein>
    <submittedName>
        <fullName evidence="9">DUF202 domain-containing protein</fullName>
    </submittedName>
</protein>
<keyword evidence="3 7" id="KW-0812">Transmembrane</keyword>
<keyword evidence="2" id="KW-1003">Cell membrane</keyword>
<dbReference type="InterPro" id="IPR003807">
    <property type="entry name" value="DUF202"/>
</dbReference>
<accession>A0ABT1PYP1</accession>
<sequence>MRHSRRPGRRGVRALEPRGPAVEEGTEPDPRFTFANERTFLAWCRTALALVAAGLAITQLLPPFAGTPWGRRAIGVPLIALGALVAAVGYVDWGRNQHALRLGRPLPRTVLPLILTLVVAAECVLAAVLVLSSGRAAR</sequence>
<reference evidence="9" key="1">
    <citation type="submission" date="2022-06" db="EMBL/GenBank/DDBJ databases">
        <title>Draft genome sequence of Streptomyces sp. RB6PN25 isolated from peat swamp forest in Thailand.</title>
        <authorList>
            <person name="Duangmal K."/>
            <person name="Klaysubun C."/>
        </authorList>
    </citation>
    <scope>NUCLEOTIDE SEQUENCE</scope>
    <source>
        <strain evidence="9">RB6PN25</strain>
    </source>
</reference>
<evidence type="ECO:0000256" key="1">
    <source>
        <dbReference type="ARBA" id="ARBA00004651"/>
    </source>
</evidence>
<dbReference type="Proteomes" id="UP001057702">
    <property type="component" value="Unassembled WGS sequence"/>
</dbReference>
<evidence type="ECO:0000313" key="9">
    <source>
        <dbReference type="EMBL" id="MCQ4082804.1"/>
    </source>
</evidence>
<feature type="transmembrane region" description="Helical" evidence="7">
    <location>
        <begin position="40"/>
        <end position="61"/>
    </location>
</feature>
<evidence type="ECO:0000256" key="5">
    <source>
        <dbReference type="ARBA" id="ARBA00023136"/>
    </source>
</evidence>
<evidence type="ECO:0000256" key="2">
    <source>
        <dbReference type="ARBA" id="ARBA00022475"/>
    </source>
</evidence>
<feature type="domain" description="DUF202" evidence="8">
    <location>
        <begin position="31"/>
        <end position="99"/>
    </location>
</feature>
<evidence type="ECO:0000256" key="4">
    <source>
        <dbReference type="ARBA" id="ARBA00022989"/>
    </source>
</evidence>
<feature type="transmembrane region" description="Helical" evidence="7">
    <location>
        <begin position="111"/>
        <end position="132"/>
    </location>
</feature>
<name>A0ABT1PYP1_9ACTN</name>
<feature type="compositionally biased region" description="Basic residues" evidence="6">
    <location>
        <begin position="1"/>
        <end position="12"/>
    </location>
</feature>
<dbReference type="EMBL" id="JANFNG010000016">
    <property type="protein sequence ID" value="MCQ4082804.1"/>
    <property type="molecule type" value="Genomic_DNA"/>
</dbReference>
<evidence type="ECO:0000259" key="8">
    <source>
        <dbReference type="Pfam" id="PF02656"/>
    </source>
</evidence>
<evidence type="ECO:0000256" key="6">
    <source>
        <dbReference type="SAM" id="MobiDB-lite"/>
    </source>
</evidence>
<feature type="region of interest" description="Disordered" evidence="6">
    <location>
        <begin position="1"/>
        <end position="29"/>
    </location>
</feature>
<feature type="transmembrane region" description="Helical" evidence="7">
    <location>
        <begin position="73"/>
        <end position="91"/>
    </location>
</feature>
<evidence type="ECO:0000256" key="7">
    <source>
        <dbReference type="SAM" id="Phobius"/>
    </source>
</evidence>
<gene>
    <name evidence="9" type="ORF">NGB36_19885</name>
</gene>
<evidence type="ECO:0000256" key="3">
    <source>
        <dbReference type="ARBA" id="ARBA00022692"/>
    </source>
</evidence>
<evidence type="ECO:0000313" key="10">
    <source>
        <dbReference type="Proteomes" id="UP001057702"/>
    </source>
</evidence>
<keyword evidence="4 7" id="KW-1133">Transmembrane helix</keyword>
<dbReference type="PANTHER" id="PTHR34187">
    <property type="entry name" value="FGR18P"/>
    <property type="match status" value="1"/>
</dbReference>
<comment type="subcellular location">
    <subcellularLocation>
        <location evidence="1">Cell membrane</location>
        <topology evidence="1">Multi-pass membrane protein</topology>
    </subcellularLocation>
</comment>
<proteinExistence type="predicted"/>
<dbReference type="RefSeq" id="WP_255921714.1">
    <property type="nucleotide sequence ID" value="NZ_JANFNG010000016.1"/>
</dbReference>
<comment type="caution">
    <text evidence="9">The sequence shown here is derived from an EMBL/GenBank/DDBJ whole genome shotgun (WGS) entry which is preliminary data.</text>
</comment>
<keyword evidence="5 7" id="KW-0472">Membrane</keyword>
<dbReference type="InterPro" id="IPR052053">
    <property type="entry name" value="IM_YidH-like"/>
</dbReference>
<dbReference type="Pfam" id="PF02656">
    <property type="entry name" value="DUF202"/>
    <property type="match status" value="1"/>
</dbReference>
<keyword evidence="10" id="KW-1185">Reference proteome</keyword>